<dbReference type="EMBL" id="CP074402">
    <property type="protein sequence ID" value="QVJ00364.1"/>
    <property type="molecule type" value="Genomic_DNA"/>
</dbReference>
<dbReference type="Proteomes" id="UP000682416">
    <property type="component" value="Chromosome"/>
</dbReference>
<dbReference type="AlphaFoldDB" id="A0A975QJG3"/>
<evidence type="ECO:0000313" key="2">
    <source>
        <dbReference type="Proteomes" id="UP000682416"/>
    </source>
</evidence>
<protein>
    <submittedName>
        <fullName evidence="1">Uncharacterized protein</fullName>
    </submittedName>
</protein>
<reference evidence="1" key="1">
    <citation type="submission" date="2021-05" db="EMBL/GenBank/DDBJ databases">
        <authorList>
            <person name="Kaiqin L."/>
            <person name="Jian G."/>
        </authorList>
    </citation>
    <scope>NUCLEOTIDE SEQUENCE</scope>
    <source>
        <strain evidence="1">HDS5</strain>
    </source>
</reference>
<accession>A0A975QJG3</accession>
<dbReference type="KEGG" id="nec:KGD82_16520"/>
<evidence type="ECO:0000313" key="1">
    <source>
        <dbReference type="EMBL" id="QVJ00364.1"/>
    </source>
</evidence>
<organism evidence="1 2">
    <name type="scientific">Nocardiopsis eucommiae</name>
    <dbReference type="NCBI Taxonomy" id="2831970"/>
    <lineage>
        <taxon>Bacteria</taxon>
        <taxon>Bacillati</taxon>
        <taxon>Actinomycetota</taxon>
        <taxon>Actinomycetes</taxon>
        <taxon>Streptosporangiales</taxon>
        <taxon>Nocardiopsidaceae</taxon>
        <taxon>Nocardiopsis</taxon>
    </lineage>
</organism>
<sequence>MIQPVTLIEYARTRDIDPTQLLTQFTDNPDALPEQVGTRAGQPTYDPDELDRARGVTTLEGFARYRHRDVQDVRRWPKLQPVLWPKPVGKIVTGKAGKPAQLFELARLDQVAAAEAARTQREGVSDDHVTLAGFSDRTGVPVRTLRDTWKPRYPDKFPKPVVGPDGRPLKEGRAYLFEFEELERFRLWMSE</sequence>
<proteinExistence type="predicted"/>
<name>A0A975QJG3_9ACTN</name>
<gene>
    <name evidence="1" type="ORF">KGD82_16520</name>
</gene>
<keyword evidence="2" id="KW-1185">Reference proteome</keyword>